<proteinExistence type="predicted"/>
<dbReference type="AlphaFoldDB" id="A0A4C2A973"/>
<name>A0A4C2A973_EUMVA</name>
<keyword evidence="3" id="KW-1185">Reference proteome</keyword>
<reference evidence="2 3" key="1">
    <citation type="journal article" date="2019" name="Commun. Biol.">
        <title>The bagworm genome reveals a unique fibroin gene that provides high tensile strength.</title>
        <authorList>
            <person name="Kono N."/>
            <person name="Nakamura H."/>
            <person name="Ohtoshi R."/>
            <person name="Tomita M."/>
            <person name="Numata K."/>
            <person name="Arakawa K."/>
        </authorList>
    </citation>
    <scope>NUCLEOTIDE SEQUENCE [LARGE SCALE GENOMIC DNA]</scope>
</reference>
<evidence type="ECO:0000256" key="1">
    <source>
        <dbReference type="SAM" id="MobiDB-lite"/>
    </source>
</evidence>
<organism evidence="2 3">
    <name type="scientific">Eumeta variegata</name>
    <name type="common">Bagworm moth</name>
    <name type="synonym">Eumeta japonica</name>
    <dbReference type="NCBI Taxonomy" id="151549"/>
    <lineage>
        <taxon>Eukaryota</taxon>
        <taxon>Metazoa</taxon>
        <taxon>Ecdysozoa</taxon>
        <taxon>Arthropoda</taxon>
        <taxon>Hexapoda</taxon>
        <taxon>Insecta</taxon>
        <taxon>Pterygota</taxon>
        <taxon>Neoptera</taxon>
        <taxon>Endopterygota</taxon>
        <taxon>Lepidoptera</taxon>
        <taxon>Glossata</taxon>
        <taxon>Ditrysia</taxon>
        <taxon>Tineoidea</taxon>
        <taxon>Psychidae</taxon>
        <taxon>Oiketicinae</taxon>
        <taxon>Eumeta</taxon>
    </lineage>
</organism>
<feature type="compositionally biased region" description="Polar residues" evidence="1">
    <location>
        <begin position="58"/>
        <end position="70"/>
    </location>
</feature>
<gene>
    <name evidence="2" type="ORF">EVAR_66616_1</name>
</gene>
<protein>
    <submittedName>
        <fullName evidence="2">Uncharacterized protein</fullName>
    </submittedName>
</protein>
<evidence type="ECO:0000313" key="2">
    <source>
        <dbReference type="EMBL" id="GBP95729.1"/>
    </source>
</evidence>
<evidence type="ECO:0000313" key="3">
    <source>
        <dbReference type="Proteomes" id="UP000299102"/>
    </source>
</evidence>
<comment type="caution">
    <text evidence="2">The sequence shown here is derived from an EMBL/GenBank/DDBJ whole genome shotgun (WGS) entry which is preliminary data.</text>
</comment>
<sequence length="108" mass="12153">MKSTGCASLHTPHLNLLTSHDKETSIDIDYDIRFHSTLALPDALHKRRRSGRDATAPCRSTSHPDPNTYDAFQTKQSAIATGGVSRFIMNLAMRPRPRRLHPPDYDKV</sequence>
<accession>A0A4C2A973</accession>
<dbReference type="EMBL" id="BGZK01002672">
    <property type="protein sequence ID" value="GBP95729.1"/>
    <property type="molecule type" value="Genomic_DNA"/>
</dbReference>
<feature type="region of interest" description="Disordered" evidence="1">
    <location>
        <begin position="45"/>
        <end position="70"/>
    </location>
</feature>
<dbReference type="Proteomes" id="UP000299102">
    <property type="component" value="Unassembled WGS sequence"/>
</dbReference>